<keyword evidence="3" id="KW-1185">Reference proteome</keyword>
<dbReference type="EMBL" id="JABBGK010000010">
    <property type="protein sequence ID" value="NML76947.1"/>
    <property type="molecule type" value="Genomic_DNA"/>
</dbReference>
<dbReference type="RefSeq" id="WP_169595518.1">
    <property type="nucleotide sequence ID" value="NZ_JABBGK010000010.1"/>
</dbReference>
<protein>
    <submittedName>
        <fullName evidence="2">DUF4365 domain-containing protein</fullName>
    </submittedName>
</protein>
<dbReference type="Pfam" id="PF14280">
    <property type="entry name" value="DUF4365"/>
    <property type="match status" value="1"/>
</dbReference>
<gene>
    <name evidence="2" type="ORF">HHL25_22655</name>
</gene>
<organism evidence="2 3">
    <name type="scientific">Rhizobium terricola</name>
    <dbReference type="NCBI Taxonomy" id="2728849"/>
    <lineage>
        <taxon>Bacteria</taxon>
        <taxon>Pseudomonadati</taxon>
        <taxon>Pseudomonadota</taxon>
        <taxon>Alphaproteobacteria</taxon>
        <taxon>Hyphomicrobiales</taxon>
        <taxon>Rhizobiaceae</taxon>
        <taxon>Rhizobium/Agrobacterium group</taxon>
        <taxon>Rhizobium</taxon>
    </lineage>
</organism>
<evidence type="ECO:0000313" key="3">
    <source>
        <dbReference type="Proteomes" id="UP000541470"/>
    </source>
</evidence>
<sequence>MTTTDENWEPEEDWDSELTSRLGVHESNGVFLKEFGWLFREITVSDRGIDAYAEAIKPVKGKVKIVALQIKTGSSYFRKRGNDFIYYGKMRHLEYWTTYPLPVFIIMYNPHDNALLWQRVERDKCKLHKKHWSIVIPSSNVLNFSAKAAFEATESLAPAEALRANFELDDELIEYSAESDTYFVWEEWVNKSLTFRNLKVYFDEIAGTPDLSIEYAIPTNDLHLIMTRLFPWAEYSYDRPLREIQGEVVLHVLKVKPRPAALAYLEAEKFFKDGYPDEVAPSPPDDEDAWTDDEYNAFMMKRAIEKDPYG</sequence>
<proteinExistence type="predicted"/>
<accession>A0A7Y0FXU4</accession>
<reference evidence="2 3" key="1">
    <citation type="submission" date="2020-04" db="EMBL/GenBank/DDBJ databases">
        <title>Rhizobium sp. S-51 isolated from soil.</title>
        <authorList>
            <person name="Dahal R.H."/>
        </authorList>
    </citation>
    <scope>NUCLEOTIDE SEQUENCE [LARGE SCALE GENOMIC DNA]</scope>
    <source>
        <strain evidence="2 3">S-51</strain>
    </source>
</reference>
<name>A0A7Y0FXU4_9HYPH</name>
<dbReference type="Proteomes" id="UP000541470">
    <property type="component" value="Unassembled WGS sequence"/>
</dbReference>
<evidence type="ECO:0000259" key="1">
    <source>
        <dbReference type="Pfam" id="PF14280"/>
    </source>
</evidence>
<feature type="domain" description="DUF4365" evidence="1">
    <location>
        <begin position="21"/>
        <end position="148"/>
    </location>
</feature>
<comment type="caution">
    <text evidence="2">The sequence shown here is derived from an EMBL/GenBank/DDBJ whole genome shotgun (WGS) entry which is preliminary data.</text>
</comment>
<evidence type="ECO:0000313" key="2">
    <source>
        <dbReference type="EMBL" id="NML76947.1"/>
    </source>
</evidence>
<dbReference type="AlphaFoldDB" id="A0A7Y0FXU4"/>
<dbReference type="InterPro" id="IPR025375">
    <property type="entry name" value="DUF4365"/>
</dbReference>